<feature type="transmembrane region" description="Helical" evidence="1">
    <location>
        <begin position="108"/>
        <end position="124"/>
    </location>
</feature>
<keyword evidence="1" id="KW-1133">Transmembrane helix</keyword>
<dbReference type="PIRSF" id="PIRSF021697">
    <property type="entry name" value="UCP021697"/>
    <property type="match status" value="1"/>
</dbReference>
<dbReference type="PANTHER" id="PTHR36115:SF6">
    <property type="entry name" value="PROLINE-RICH ANTIGEN HOMOLOG"/>
    <property type="match status" value="1"/>
</dbReference>
<dbReference type="RefSeq" id="WP_143783036.1">
    <property type="nucleotide sequence ID" value="NZ_CP041616.1"/>
</dbReference>
<evidence type="ECO:0000256" key="1">
    <source>
        <dbReference type="SAM" id="Phobius"/>
    </source>
</evidence>
<dbReference type="InterPro" id="IPR016795">
    <property type="entry name" value="UCP021697"/>
</dbReference>
<dbReference type="PANTHER" id="PTHR36115">
    <property type="entry name" value="PROLINE-RICH ANTIGEN HOMOLOG-RELATED"/>
    <property type="match status" value="1"/>
</dbReference>
<proteinExistence type="predicted"/>
<protein>
    <submittedName>
        <fullName evidence="2">RDD family protein</fullName>
    </submittedName>
</protein>
<dbReference type="InterPro" id="IPR051791">
    <property type="entry name" value="Pra-immunoreactive"/>
</dbReference>
<evidence type="ECO:0000313" key="2">
    <source>
        <dbReference type="EMBL" id="QDO88358.1"/>
    </source>
</evidence>
<reference evidence="2 3" key="1">
    <citation type="submission" date="2019-07" db="EMBL/GenBank/DDBJ databases">
        <title>complete genome sequencing of Ornithinimicrobium sp. H23M54.</title>
        <authorList>
            <person name="Bae J.-W."/>
            <person name="Lee S.-Y."/>
        </authorList>
    </citation>
    <scope>NUCLEOTIDE SEQUENCE [LARGE SCALE GENOMIC DNA]</scope>
    <source>
        <strain evidence="2 3">H23M54</strain>
    </source>
</reference>
<name>A0A516GA17_9MICO</name>
<feature type="transmembrane region" description="Helical" evidence="1">
    <location>
        <begin position="59"/>
        <end position="80"/>
    </location>
</feature>
<dbReference type="EMBL" id="CP041616">
    <property type="protein sequence ID" value="QDO88358.1"/>
    <property type="molecule type" value="Genomic_DNA"/>
</dbReference>
<keyword evidence="1" id="KW-0812">Transmembrane</keyword>
<keyword evidence="3" id="KW-1185">Reference proteome</keyword>
<feature type="transmembrane region" description="Helical" evidence="1">
    <location>
        <begin position="28"/>
        <end position="47"/>
    </location>
</feature>
<dbReference type="Proteomes" id="UP000315395">
    <property type="component" value="Chromosome"/>
</dbReference>
<dbReference type="AlphaFoldDB" id="A0A516GA17"/>
<organism evidence="2 3">
    <name type="scientific">Ornithinimicrobium ciconiae</name>
    <dbReference type="NCBI Taxonomy" id="2594265"/>
    <lineage>
        <taxon>Bacteria</taxon>
        <taxon>Bacillati</taxon>
        <taxon>Actinomycetota</taxon>
        <taxon>Actinomycetes</taxon>
        <taxon>Micrococcales</taxon>
        <taxon>Ornithinimicrobiaceae</taxon>
        <taxon>Ornithinimicrobium</taxon>
    </lineage>
</organism>
<evidence type="ECO:0000313" key="3">
    <source>
        <dbReference type="Proteomes" id="UP000315395"/>
    </source>
</evidence>
<sequence length="144" mass="15335">MTDTAYPGDTLGLPEDGPGSVGTFPRRLVAILIDWLACTFIALAALGVRWGELTGTESLLPLGLFALENLLLVGTVGYTLGHRILGLQVHHLEGLRAGRPSMPGPKAALIRTVLLCLVVPAFIIDRHGRGLHDRAAGTVILRSR</sequence>
<dbReference type="KEGG" id="orz:FNH13_08385"/>
<gene>
    <name evidence="2" type="ORF">FNH13_08385</name>
</gene>
<keyword evidence="1" id="KW-0472">Membrane</keyword>
<dbReference type="OrthoDB" id="5187110at2"/>
<accession>A0A516GA17</accession>